<comment type="caution">
    <text evidence="7">The sequence shown here is derived from an EMBL/GenBank/DDBJ whole genome shotgun (WGS) entry which is preliminary data.</text>
</comment>
<dbReference type="EC" id="2.1.1.170" evidence="6"/>
<feature type="binding site" evidence="6">
    <location>
        <position position="153"/>
    </location>
    <ligand>
        <name>S-adenosyl-L-methionine</name>
        <dbReference type="ChEBI" id="CHEBI:59789"/>
    </ligand>
</feature>
<evidence type="ECO:0000256" key="1">
    <source>
        <dbReference type="ARBA" id="ARBA00022490"/>
    </source>
</evidence>
<evidence type="ECO:0000313" key="8">
    <source>
        <dbReference type="Proteomes" id="UP000295707"/>
    </source>
</evidence>
<dbReference type="AlphaFoldDB" id="A0A4R1H9W0"/>
<comment type="caution">
    <text evidence="6">Lacks conserved residue(s) required for the propagation of feature annotation.</text>
</comment>
<dbReference type="PIRSF" id="PIRSF003078">
    <property type="entry name" value="GidB"/>
    <property type="match status" value="1"/>
</dbReference>
<dbReference type="Pfam" id="PF02527">
    <property type="entry name" value="GidB"/>
    <property type="match status" value="1"/>
</dbReference>
<evidence type="ECO:0000256" key="4">
    <source>
        <dbReference type="ARBA" id="ARBA00022679"/>
    </source>
</evidence>
<dbReference type="EMBL" id="SMFX01000001">
    <property type="protein sequence ID" value="TCK16910.1"/>
    <property type="molecule type" value="Genomic_DNA"/>
</dbReference>
<proteinExistence type="inferred from homology"/>
<dbReference type="GO" id="GO:0070043">
    <property type="term" value="F:rRNA (guanine-N7-)-methyltransferase activity"/>
    <property type="evidence" value="ECO:0007669"/>
    <property type="project" value="UniProtKB-UniRule"/>
</dbReference>
<keyword evidence="3 6" id="KW-0489">Methyltransferase</keyword>
<evidence type="ECO:0000256" key="2">
    <source>
        <dbReference type="ARBA" id="ARBA00022552"/>
    </source>
</evidence>
<evidence type="ECO:0000256" key="5">
    <source>
        <dbReference type="ARBA" id="ARBA00022691"/>
    </source>
</evidence>
<dbReference type="GO" id="GO:0005829">
    <property type="term" value="C:cytosol"/>
    <property type="evidence" value="ECO:0007669"/>
    <property type="project" value="TreeGrafter"/>
</dbReference>
<dbReference type="InterPro" id="IPR003682">
    <property type="entry name" value="rRNA_ssu_MeTfrase_G"/>
</dbReference>
<name>A0A4R1H9W0_9GAMM</name>
<dbReference type="SUPFAM" id="SSF53335">
    <property type="entry name" value="S-adenosyl-L-methionine-dependent methyltransferases"/>
    <property type="match status" value="1"/>
</dbReference>
<dbReference type="NCBIfam" id="TIGR00138">
    <property type="entry name" value="rsmG_gidB"/>
    <property type="match status" value="1"/>
</dbReference>
<sequence length="223" mass="24733">MTVAGNPARLANPAIEAEIVQGTENLPVELESRQVNQLATLVGLLAKWNQVYNLTAVRDPQDMVARHILDSLVVTPYLRGSSLLDVGTGAGLPGLPLAVARPELHVTLLDSSDKKLRFIRQAVAELNLENVTVVHSRMQAYQPAQAFDMVISRAVSSLAELYRMTRHLVRDNGRFLFMKGARPNDELDNFERADQLQIERLQVPGLDAERHLLILDNSQSPVD</sequence>
<protein>
    <recommendedName>
        <fullName evidence="6">Ribosomal RNA small subunit methyltransferase G</fullName>
        <ecNumber evidence="6">2.1.1.170</ecNumber>
    </recommendedName>
    <alternativeName>
        <fullName evidence="6">16S rRNA 7-methylguanosine methyltransferase</fullName>
        <shortName evidence="6">16S rRNA m7G methyltransferase</shortName>
    </alternativeName>
</protein>
<feature type="binding site" evidence="6">
    <location>
        <begin position="110"/>
        <end position="112"/>
    </location>
    <ligand>
        <name>S-adenosyl-L-methionine</name>
        <dbReference type="ChEBI" id="CHEBI:59789"/>
    </ligand>
</feature>
<feature type="binding site" evidence="6">
    <location>
        <position position="92"/>
    </location>
    <ligand>
        <name>S-adenosyl-L-methionine</name>
        <dbReference type="ChEBI" id="CHEBI:59789"/>
    </ligand>
</feature>
<dbReference type="PANTHER" id="PTHR31760:SF0">
    <property type="entry name" value="S-ADENOSYL-L-METHIONINE-DEPENDENT METHYLTRANSFERASES SUPERFAMILY PROTEIN"/>
    <property type="match status" value="1"/>
</dbReference>
<accession>A0A4R1H9W0</accession>
<organism evidence="7 8">
    <name type="scientific">Thiogranum longum</name>
    <dbReference type="NCBI Taxonomy" id="1537524"/>
    <lineage>
        <taxon>Bacteria</taxon>
        <taxon>Pseudomonadati</taxon>
        <taxon>Pseudomonadota</taxon>
        <taxon>Gammaproteobacteria</taxon>
        <taxon>Chromatiales</taxon>
        <taxon>Ectothiorhodospiraceae</taxon>
        <taxon>Thiogranum</taxon>
    </lineage>
</organism>
<dbReference type="HAMAP" id="MF_00074">
    <property type="entry name" value="16SrRNA_methyltr_G"/>
    <property type="match status" value="1"/>
</dbReference>
<comment type="similarity">
    <text evidence="6">Belongs to the methyltransferase superfamily. RNA methyltransferase RsmG family.</text>
</comment>
<evidence type="ECO:0000256" key="3">
    <source>
        <dbReference type="ARBA" id="ARBA00022603"/>
    </source>
</evidence>
<evidence type="ECO:0000256" key="6">
    <source>
        <dbReference type="HAMAP-Rule" id="MF_00074"/>
    </source>
</evidence>
<evidence type="ECO:0000313" key="7">
    <source>
        <dbReference type="EMBL" id="TCK16910.1"/>
    </source>
</evidence>
<dbReference type="Proteomes" id="UP000295707">
    <property type="component" value="Unassembled WGS sequence"/>
</dbReference>
<reference evidence="7 8" key="1">
    <citation type="submission" date="2019-03" db="EMBL/GenBank/DDBJ databases">
        <title>Genomic Encyclopedia of Type Strains, Phase IV (KMG-IV): sequencing the most valuable type-strain genomes for metagenomic binning, comparative biology and taxonomic classification.</title>
        <authorList>
            <person name="Goeker M."/>
        </authorList>
    </citation>
    <scope>NUCLEOTIDE SEQUENCE [LARGE SCALE GENOMIC DNA]</scope>
    <source>
        <strain evidence="7 8">DSM 19610</strain>
    </source>
</reference>
<dbReference type="Gene3D" id="3.40.50.150">
    <property type="entry name" value="Vaccinia Virus protein VP39"/>
    <property type="match status" value="1"/>
</dbReference>
<keyword evidence="8" id="KW-1185">Reference proteome</keyword>
<keyword evidence="4 6" id="KW-0808">Transferase</keyword>
<dbReference type="OrthoDB" id="9808773at2"/>
<comment type="catalytic activity">
    <reaction evidence="6">
        <text>guanosine(527) in 16S rRNA + S-adenosyl-L-methionine = N(7)-methylguanosine(527) in 16S rRNA + S-adenosyl-L-homocysteine</text>
        <dbReference type="Rhea" id="RHEA:42732"/>
        <dbReference type="Rhea" id="RHEA-COMP:10209"/>
        <dbReference type="Rhea" id="RHEA-COMP:10210"/>
        <dbReference type="ChEBI" id="CHEBI:57856"/>
        <dbReference type="ChEBI" id="CHEBI:59789"/>
        <dbReference type="ChEBI" id="CHEBI:74269"/>
        <dbReference type="ChEBI" id="CHEBI:74480"/>
        <dbReference type="EC" id="2.1.1.170"/>
    </reaction>
</comment>
<comment type="function">
    <text evidence="6">Specifically methylates the N7 position of guanine in position 527 of 16S rRNA.</text>
</comment>
<gene>
    <name evidence="6" type="primary">rsmG</name>
    <name evidence="7" type="ORF">DFR30_0129</name>
</gene>
<keyword evidence="2 6" id="KW-0698">rRNA processing</keyword>
<dbReference type="RefSeq" id="WP_132970839.1">
    <property type="nucleotide sequence ID" value="NZ_SMFX01000001.1"/>
</dbReference>
<dbReference type="PANTHER" id="PTHR31760">
    <property type="entry name" value="S-ADENOSYL-L-METHIONINE-DEPENDENT METHYLTRANSFERASES SUPERFAMILY PROTEIN"/>
    <property type="match status" value="1"/>
</dbReference>
<keyword evidence="5 6" id="KW-0949">S-adenosyl-L-methionine</keyword>
<comment type="subcellular location">
    <subcellularLocation>
        <location evidence="6">Cytoplasm</location>
    </subcellularLocation>
</comment>
<dbReference type="CDD" id="cd02440">
    <property type="entry name" value="AdoMet_MTases"/>
    <property type="match status" value="1"/>
</dbReference>
<feature type="binding site" evidence="6">
    <location>
        <position position="87"/>
    </location>
    <ligand>
        <name>S-adenosyl-L-methionine</name>
        <dbReference type="ChEBI" id="CHEBI:59789"/>
    </ligand>
</feature>
<keyword evidence="1 6" id="KW-0963">Cytoplasm</keyword>
<dbReference type="InterPro" id="IPR029063">
    <property type="entry name" value="SAM-dependent_MTases_sf"/>
</dbReference>